<dbReference type="Proteomes" id="UP001642409">
    <property type="component" value="Unassembled WGS sequence"/>
</dbReference>
<evidence type="ECO:0000256" key="1">
    <source>
        <dbReference type="ARBA" id="ARBA00006347"/>
    </source>
</evidence>
<comment type="caution">
    <text evidence="4">The sequence shown here is derived from an EMBL/GenBank/DDBJ whole genome shotgun (WGS) entry which is preliminary data.</text>
</comment>
<evidence type="ECO:0000313" key="5">
    <source>
        <dbReference type="Proteomes" id="UP001642409"/>
    </source>
</evidence>
<accession>A0ABP1J570</accession>
<evidence type="ECO:0000259" key="3">
    <source>
        <dbReference type="PROSITE" id="PS51352"/>
    </source>
</evidence>
<dbReference type="Pfam" id="PF00085">
    <property type="entry name" value="Thioredoxin"/>
    <property type="match status" value="1"/>
</dbReference>
<feature type="region of interest" description="Disordered" evidence="2">
    <location>
        <begin position="323"/>
        <end position="352"/>
    </location>
</feature>
<name>A0ABP1J570_9EUKA</name>
<organism evidence="4 5">
    <name type="scientific">Hexamita inflata</name>
    <dbReference type="NCBI Taxonomy" id="28002"/>
    <lineage>
        <taxon>Eukaryota</taxon>
        <taxon>Metamonada</taxon>
        <taxon>Diplomonadida</taxon>
        <taxon>Hexamitidae</taxon>
        <taxon>Hexamitinae</taxon>
        <taxon>Hexamita</taxon>
    </lineage>
</organism>
<evidence type="ECO:0000256" key="2">
    <source>
        <dbReference type="SAM" id="MobiDB-lite"/>
    </source>
</evidence>
<dbReference type="PANTHER" id="PTHR18929">
    <property type="entry name" value="PROTEIN DISULFIDE ISOMERASE"/>
    <property type="match status" value="1"/>
</dbReference>
<proteinExistence type="inferred from homology"/>
<protein>
    <submittedName>
        <fullName evidence="4">Protein_disulfide isomerase PDI2</fullName>
    </submittedName>
</protein>
<gene>
    <name evidence="4" type="ORF">HINF_LOCUS33064</name>
</gene>
<dbReference type="InterPro" id="IPR013766">
    <property type="entry name" value="Thioredoxin_domain"/>
</dbReference>
<dbReference type="CDD" id="cd02961">
    <property type="entry name" value="PDI_a_family"/>
    <property type="match status" value="1"/>
</dbReference>
<dbReference type="GO" id="GO:0016853">
    <property type="term" value="F:isomerase activity"/>
    <property type="evidence" value="ECO:0007669"/>
    <property type="project" value="UniProtKB-KW"/>
</dbReference>
<dbReference type="SUPFAM" id="SSF52833">
    <property type="entry name" value="Thioredoxin-like"/>
    <property type="match status" value="1"/>
</dbReference>
<dbReference type="PROSITE" id="PS51352">
    <property type="entry name" value="THIOREDOXIN_2"/>
    <property type="match status" value="1"/>
</dbReference>
<keyword evidence="4" id="KW-0413">Isomerase</keyword>
<reference evidence="4 5" key="1">
    <citation type="submission" date="2024-07" db="EMBL/GenBank/DDBJ databases">
        <authorList>
            <person name="Akdeniz Z."/>
        </authorList>
    </citation>
    <scope>NUCLEOTIDE SEQUENCE [LARGE SCALE GENOMIC DNA]</scope>
</reference>
<dbReference type="InterPro" id="IPR036249">
    <property type="entry name" value="Thioredoxin-like_sf"/>
</dbReference>
<dbReference type="Gene3D" id="3.40.30.10">
    <property type="entry name" value="Glutaredoxin"/>
    <property type="match status" value="2"/>
</dbReference>
<evidence type="ECO:0000313" key="4">
    <source>
        <dbReference type="EMBL" id="CAL6030187.1"/>
    </source>
</evidence>
<sequence length="386" mass="44579">MFALVFAEVLKLTDATFEEHLKANPYTLLKMFAPWCGHCKELAPKWEKLAGISDIPVAEVDCTTDSKTCGKYGVRGYPSVKMVGPNIAYDYDGERDTEPIKEWSQKMRQPMFTPLKDKSEVKATKTNYFLVYGDASATEKFEGLLTAYKGKQEFFFIVSNEEKIVAVRQGIELETKDFNKGPLAMFIEINKVDFFPNLKQNYEGMVNRAGKQLILVCLSSMQHEQKVALEELDKAFSLGEESAQFLQKYTLAYVDADDMGTFVEQFEQPVGEVPFFVFYQGKNEKSKKYSKVMIDDSNIVDQLKKSIDDWTAGKLKKSWIEDEKDKKERKEKEEKKEKEEPKKENKQESKQKLDKELLQELKNYIDEKVKNLATKKDVEEALKKFM</sequence>
<dbReference type="PROSITE" id="PS00194">
    <property type="entry name" value="THIOREDOXIN_1"/>
    <property type="match status" value="1"/>
</dbReference>
<keyword evidence="5" id="KW-1185">Reference proteome</keyword>
<comment type="similarity">
    <text evidence="1">Belongs to the protein disulfide isomerase family.</text>
</comment>
<dbReference type="EMBL" id="CAXDID020000114">
    <property type="protein sequence ID" value="CAL6030187.1"/>
    <property type="molecule type" value="Genomic_DNA"/>
</dbReference>
<dbReference type="InterPro" id="IPR017937">
    <property type="entry name" value="Thioredoxin_CS"/>
</dbReference>
<feature type="domain" description="Thioredoxin" evidence="3">
    <location>
        <begin position="1"/>
        <end position="109"/>
    </location>
</feature>